<reference evidence="4" key="1">
    <citation type="submission" date="2017-11" db="EMBL/GenBank/DDBJ databases">
        <title>The sensing device of the deep-sea amphipod.</title>
        <authorList>
            <person name="Kobayashi H."/>
            <person name="Nagahama T."/>
            <person name="Arai W."/>
            <person name="Sasagawa Y."/>
            <person name="Umeda M."/>
            <person name="Hayashi T."/>
            <person name="Nikaido I."/>
            <person name="Watanabe H."/>
            <person name="Oguri K."/>
            <person name="Kitazato H."/>
            <person name="Fujioka K."/>
            <person name="Kido Y."/>
            <person name="Takami H."/>
        </authorList>
    </citation>
    <scope>NUCLEOTIDE SEQUENCE</scope>
    <source>
        <tissue evidence="4">Whole body</tissue>
    </source>
</reference>
<dbReference type="GO" id="GO:0005929">
    <property type="term" value="C:cilium"/>
    <property type="evidence" value="ECO:0007669"/>
    <property type="project" value="TreeGrafter"/>
</dbReference>
<dbReference type="GO" id="GO:0030992">
    <property type="term" value="C:intraciliary transport particle B"/>
    <property type="evidence" value="ECO:0007669"/>
    <property type="project" value="TreeGrafter"/>
</dbReference>
<evidence type="ECO:0000256" key="2">
    <source>
        <dbReference type="SAM" id="MobiDB-lite"/>
    </source>
</evidence>
<dbReference type="InterPro" id="IPR056456">
    <property type="entry name" value="Beta-prop_IFT80_2nd"/>
</dbReference>
<name>A0A6A7G623_9CRUS</name>
<dbReference type="SUPFAM" id="SSF50978">
    <property type="entry name" value="WD40 repeat-like"/>
    <property type="match status" value="2"/>
</dbReference>
<dbReference type="AlphaFoldDB" id="A0A6A7G623"/>
<dbReference type="PANTHER" id="PTHR24098:SF0">
    <property type="entry name" value="OUTER SEGMENT 5"/>
    <property type="match status" value="1"/>
</dbReference>
<dbReference type="Gene3D" id="2.130.10.10">
    <property type="entry name" value="YVTN repeat-like/Quinoprotein amine dehydrogenase"/>
    <property type="match status" value="3"/>
</dbReference>
<dbReference type="PROSITE" id="PS50082">
    <property type="entry name" value="WD_REPEATS_2"/>
    <property type="match status" value="2"/>
</dbReference>
<protein>
    <submittedName>
        <fullName evidence="4">Intraflagellar transport protein 80 homolog</fullName>
    </submittedName>
</protein>
<dbReference type="InterPro" id="IPR001680">
    <property type="entry name" value="WD40_rpt"/>
</dbReference>
<dbReference type="GO" id="GO:0060271">
    <property type="term" value="P:cilium assembly"/>
    <property type="evidence" value="ECO:0007669"/>
    <property type="project" value="TreeGrafter"/>
</dbReference>
<dbReference type="Pfam" id="PF23335">
    <property type="entry name" value="Beta-prop_IFT80_2nd"/>
    <property type="match status" value="1"/>
</dbReference>
<feature type="repeat" description="WD" evidence="1">
    <location>
        <begin position="186"/>
        <end position="218"/>
    </location>
</feature>
<feature type="repeat" description="WD" evidence="1">
    <location>
        <begin position="104"/>
        <end position="136"/>
    </location>
</feature>
<dbReference type="InterPro" id="IPR015943">
    <property type="entry name" value="WD40/YVTN_repeat-like_dom_sf"/>
</dbReference>
<organism evidence="4">
    <name type="scientific">Hirondellea gigas</name>
    <dbReference type="NCBI Taxonomy" id="1518452"/>
    <lineage>
        <taxon>Eukaryota</taxon>
        <taxon>Metazoa</taxon>
        <taxon>Ecdysozoa</taxon>
        <taxon>Arthropoda</taxon>
        <taxon>Crustacea</taxon>
        <taxon>Multicrustacea</taxon>
        <taxon>Malacostraca</taxon>
        <taxon>Eumalacostraca</taxon>
        <taxon>Peracarida</taxon>
        <taxon>Amphipoda</taxon>
        <taxon>Amphilochidea</taxon>
        <taxon>Lysianassida</taxon>
        <taxon>Lysianassidira</taxon>
        <taxon>Lysianassoidea</taxon>
        <taxon>Lysianassidae</taxon>
        <taxon>Hirondellea</taxon>
    </lineage>
</organism>
<dbReference type="EMBL" id="IACT01007072">
    <property type="protein sequence ID" value="LAC26191.1"/>
    <property type="molecule type" value="mRNA"/>
</dbReference>
<keyword evidence="4" id="KW-0282">Flagellum</keyword>
<accession>A0A6A7G623</accession>
<dbReference type="SMART" id="SM00320">
    <property type="entry name" value="WD40"/>
    <property type="match status" value="6"/>
</dbReference>
<dbReference type="Pfam" id="PF00400">
    <property type="entry name" value="WD40"/>
    <property type="match status" value="3"/>
</dbReference>
<dbReference type="PANTHER" id="PTHR24098">
    <property type="entry name" value="OUTER SEGMENT 5"/>
    <property type="match status" value="1"/>
</dbReference>
<evidence type="ECO:0000256" key="1">
    <source>
        <dbReference type="PROSITE-ProRule" id="PRU00221"/>
    </source>
</evidence>
<keyword evidence="4" id="KW-0969">Cilium</keyword>
<feature type="region of interest" description="Disordered" evidence="2">
    <location>
        <begin position="558"/>
        <end position="579"/>
    </location>
</feature>
<feature type="domain" description="IFT80 second beta-propeller" evidence="3">
    <location>
        <begin position="302"/>
        <end position="561"/>
    </location>
</feature>
<sequence>MRFKISLQNRARHTDLVACVGWMTPDELYSCGDDHQLLRWSLLNGETSKVADLPPELFPLEMHWMPRSAISAGAKSQADTIFLLTAADGKFYLINRKGRIEKTVEAHQGAVLTGRWSHDGSSILTGGEDGQVKVWSRSGMLRSTLCQSSGPVYSAAWAPDSDAVLYTAGTSLIVKPLAPNTKPIQWKAHDAIILKVAWNPNSGLIVSGSEDTRYRVWDRYGRQLYSSAQHHHPITGLAWAPDGQLFAVGSYNTLRLCDKAGWCHSLDKPSSGSLYNLAWSSDGTQVAGAGGNGQVLFAHVIETHLEWRNYEATVISRTSIALRNVNNDAKEQLELRDRIIKVSLSHGHLIVVTASQVYVYSTRNWNTPIIFELKEGSVSLIVQCERLFLVVDGNSVVIYNYEGRVVSNPKWPRMRTDVLSGRTVALANDTLAIRDKDNEKGVHLFDATTGKMLNDGKPWEHKVDIAEVALDQVGPTQERCLSVVDNNRDLYLVQLRRVGGIGRGYKLGGMVQSLKWNDGANVLAALQDSNLVVWYCPAVIFVDSSLLPYTQWQRDASQRVRQERSSGPVRGLHGGGAAW</sequence>
<dbReference type="InterPro" id="IPR036322">
    <property type="entry name" value="WD40_repeat_dom_sf"/>
</dbReference>
<dbReference type="FunFam" id="2.130.10.10:FF:000298">
    <property type="entry name" value="Intraflagellar transport 80 homolog (Chlamydomonas)"/>
    <property type="match status" value="1"/>
</dbReference>
<dbReference type="FunFam" id="2.130.10.10:FF:001115">
    <property type="entry name" value="Intraflagellar transport 80 homolog (Chlamydomonas)"/>
    <property type="match status" value="1"/>
</dbReference>
<keyword evidence="1" id="KW-0853">WD repeat</keyword>
<dbReference type="PROSITE" id="PS50294">
    <property type="entry name" value="WD_REPEATS_REGION"/>
    <property type="match status" value="2"/>
</dbReference>
<evidence type="ECO:0000259" key="3">
    <source>
        <dbReference type="Pfam" id="PF23335"/>
    </source>
</evidence>
<keyword evidence="4" id="KW-0966">Cell projection</keyword>
<evidence type="ECO:0000313" key="4">
    <source>
        <dbReference type="EMBL" id="LAC26191.1"/>
    </source>
</evidence>
<proteinExistence type="evidence at transcript level"/>